<keyword evidence="3" id="KW-1185">Reference proteome</keyword>
<dbReference type="PANTHER" id="PTHR24148:SF64">
    <property type="entry name" value="HETEROKARYON INCOMPATIBILITY DOMAIN-CONTAINING PROTEIN"/>
    <property type="match status" value="1"/>
</dbReference>
<name>A0ABR3X8X1_9PEZI</name>
<accession>A0ABR3X8X1</accession>
<comment type="caution">
    <text evidence="2">The sequence shown here is derived from an EMBL/GenBank/DDBJ whole genome shotgun (WGS) entry which is preliminary data.</text>
</comment>
<dbReference type="Pfam" id="PF26639">
    <property type="entry name" value="Het-6_barrel"/>
    <property type="match status" value="1"/>
</dbReference>
<dbReference type="EMBL" id="JAWRVE010000030">
    <property type="protein sequence ID" value="KAL1872053.1"/>
    <property type="molecule type" value="Genomic_DNA"/>
</dbReference>
<dbReference type="Pfam" id="PF06985">
    <property type="entry name" value="HET"/>
    <property type="match status" value="1"/>
</dbReference>
<feature type="domain" description="Heterokaryon incompatibility" evidence="1">
    <location>
        <begin position="382"/>
        <end position="535"/>
    </location>
</feature>
<dbReference type="InterPro" id="IPR010730">
    <property type="entry name" value="HET"/>
</dbReference>
<dbReference type="Proteomes" id="UP001583177">
    <property type="component" value="Unassembled WGS sequence"/>
</dbReference>
<dbReference type="PANTHER" id="PTHR24148">
    <property type="entry name" value="ANKYRIN REPEAT DOMAIN-CONTAINING PROTEIN 39 HOMOLOG-RELATED"/>
    <property type="match status" value="1"/>
</dbReference>
<sequence>MSFDYATQYVGVQNLDDPSVRLIDFSDNMVVRQVSTMLRRLWLVDPPLSDEELLQETTLKSCFQAITQAIGNGISDDPEEARWDHGLWLSHTELRVLSPAALAAAEPFDVRSVVSPWRSEIYEIYKHVFIDLWRMLNEQLKEEQATGQPGKFDPSKEGSVTLGVLKAEKLKADKTTFRTDAFLYPVWINPKAKISFSLDGGDGNEHVWSDGEPSAWTKGLWVQAEREITMTTKLDDAEGDQTGISAVFVMGHCETAPLMHLKEHIRDKSTNILGPADGGKGHQAAGDEHPEFCPEADHLARAIFLKAGKAVEQCAFDVVDTDVDQLQDATSWLEVDVQESDSTYKPLPDDHSIRVLIVEPESAGEDLQTRLEVVDLDKDLEYEAMSYTWGDPKHQVPLRGRAETVQIPENLENALKRLRYPDRRRYIWADAVCINQADISERGQQVSIMRNIYSKARRVLVWLGQDKTDYAKLAFTTICEIVRSWRPPSDPNRFSSYKEAFEPRKERLSIDEDRWTALQAMFQTEYFTRFWVIQELVLGENATVIWGSHTISWGLVGISAAWLLTRGWETNPDWPISAAYNAFLIYVLPLAKRSAISSFSKLDLSAVLATTMGKFKSTDSRDRIFALLGLPFSGNDPQKETLVKPDYIADAQSVYLSATKRMLTQDANLRLLSAVQHGLEINNSSPSWVPKWDQSLFAEPLALRQEHGYYANGGELFFPSDDTFGADGKSLTLTGLRVTTVTDATAPFTAGNISFSGLSDRDRNAMLVMLSYLNDPGRQVRASWSATMERNTIPGYNDPARQAEVLLLSPGGGGGGFQMAATTGVPGKYGMRRSTEVLGGERMGVDNLGEFLLYWRERCTWDVGALRHGDFADFWAAVEREGSPYAMERALCSMNAFLGRRVFHCDDGGLGIGPAAMRAGDAVAVLFGGIVPYVLRPLEEGGGEGDGDGDGGSGQKWALVGECIVPTIMQGQAVEAAGLLADGTYERGKDGMLTLSPAELEEGKDPRFRREVGKNSIERFEIR</sequence>
<dbReference type="InterPro" id="IPR052895">
    <property type="entry name" value="HetReg/Transcr_Mod"/>
</dbReference>
<proteinExistence type="predicted"/>
<evidence type="ECO:0000313" key="2">
    <source>
        <dbReference type="EMBL" id="KAL1872053.1"/>
    </source>
</evidence>
<evidence type="ECO:0000259" key="1">
    <source>
        <dbReference type="Pfam" id="PF06985"/>
    </source>
</evidence>
<evidence type="ECO:0000313" key="3">
    <source>
        <dbReference type="Proteomes" id="UP001583177"/>
    </source>
</evidence>
<reference evidence="2 3" key="1">
    <citation type="journal article" date="2024" name="IMA Fungus">
        <title>IMA Genome - F19 : A genome assembly and annotation guide to empower mycologists, including annotated draft genome sequences of Ceratocystis pirilliformis, Diaporthe australafricana, Fusarium ophioides, Paecilomyces lecythidis, and Sporothrix stenoceras.</title>
        <authorList>
            <person name="Aylward J."/>
            <person name="Wilson A.M."/>
            <person name="Visagie C.M."/>
            <person name="Spraker J."/>
            <person name="Barnes I."/>
            <person name="Buitendag C."/>
            <person name="Ceriani C."/>
            <person name="Del Mar Angel L."/>
            <person name="du Plessis D."/>
            <person name="Fuchs T."/>
            <person name="Gasser K."/>
            <person name="Kramer D."/>
            <person name="Li W."/>
            <person name="Munsamy K."/>
            <person name="Piso A."/>
            <person name="Price J.L."/>
            <person name="Sonnekus B."/>
            <person name="Thomas C."/>
            <person name="van der Nest A."/>
            <person name="van Dijk A."/>
            <person name="van Heerden A."/>
            <person name="van Vuuren N."/>
            <person name="Yilmaz N."/>
            <person name="Duong T.A."/>
            <person name="van der Merwe N.A."/>
            <person name="Wingfield M.J."/>
            <person name="Wingfield B.D."/>
        </authorList>
    </citation>
    <scope>NUCLEOTIDE SEQUENCE [LARGE SCALE GENOMIC DNA]</scope>
    <source>
        <strain evidence="2 3">CMW 18300</strain>
    </source>
</reference>
<protein>
    <recommendedName>
        <fullName evidence="1">Heterokaryon incompatibility domain-containing protein</fullName>
    </recommendedName>
</protein>
<organism evidence="2 3">
    <name type="scientific">Diaporthe australafricana</name>
    <dbReference type="NCBI Taxonomy" id="127596"/>
    <lineage>
        <taxon>Eukaryota</taxon>
        <taxon>Fungi</taxon>
        <taxon>Dikarya</taxon>
        <taxon>Ascomycota</taxon>
        <taxon>Pezizomycotina</taxon>
        <taxon>Sordariomycetes</taxon>
        <taxon>Sordariomycetidae</taxon>
        <taxon>Diaporthales</taxon>
        <taxon>Diaporthaceae</taxon>
        <taxon>Diaporthe</taxon>
    </lineage>
</organism>
<gene>
    <name evidence="2" type="ORF">Daus18300_004422</name>
</gene>